<dbReference type="GO" id="GO:0051536">
    <property type="term" value="F:iron-sulfur cluster binding"/>
    <property type="evidence" value="ECO:0007669"/>
    <property type="project" value="UniProtKB-KW"/>
</dbReference>
<dbReference type="Pfam" id="PF04055">
    <property type="entry name" value="Radical_SAM"/>
    <property type="match status" value="1"/>
</dbReference>
<dbReference type="GO" id="GO:0003824">
    <property type="term" value="F:catalytic activity"/>
    <property type="evidence" value="ECO:0007669"/>
    <property type="project" value="InterPro"/>
</dbReference>
<evidence type="ECO:0000256" key="2">
    <source>
        <dbReference type="ARBA" id="ARBA00022723"/>
    </source>
</evidence>
<evidence type="ECO:0000256" key="4">
    <source>
        <dbReference type="ARBA" id="ARBA00023014"/>
    </source>
</evidence>
<evidence type="ECO:0000313" key="7">
    <source>
        <dbReference type="Proteomes" id="UP000046155"/>
    </source>
</evidence>
<dbReference type="RefSeq" id="WP_232294175.1">
    <property type="nucleotide sequence ID" value="NZ_CDRZ01000034.1"/>
</dbReference>
<reference evidence="7" key="1">
    <citation type="submission" date="2015-01" db="EMBL/GenBank/DDBJ databases">
        <authorList>
            <person name="Manzoor Shahid"/>
            <person name="Zubair Saima"/>
        </authorList>
    </citation>
    <scope>NUCLEOTIDE SEQUENCE [LARGE SCALE GENOMIC DNA]</scope>
    <source>
        <strain evidence="7">Sp3</strain>
    </source>
</reference>
<dbReference type="SFLD" id="SFLDS00029">
    <property type="entry name" value="Radical_SAM"/>
    <property type="match status" value="1"/>
</dbReference>
<evidence type="ECO:0000313" key="6">
    <source>
        <dbReference type="EMBL" id="CEO87822.1"/>
    </source>
</evidence>
<evidence type="ECO:0000259" key="5">
    <source>
        <dbReference type="PROSITE" id="PS51918"/>
    </source>
</evidence>
<dbReference type="Gene3D" id="3.20.20.70">
    <property type="entry name" value="Aldolase class I"/>
    <property type="match status" value="1"/>
</dbReference>
<dbReference type="InterPro" id="IPR006638">
    <property type="entry name" value="Elp3/MiaA/NifB-like_rSAM"/>
</dbReference>
<dbReference type="AlphaFoldDB" id="A0A0B7MJL0"/>
<proteinExistence type="predicted"/>
<dbReference type="InterPro" id="IPR013785">
    <property type="entry name" value="Aldolase_TIM"/>
</dbReference>
<keyword evidence="4" id="KW-0411">Iron-sulfur</keyword>
<dbReference type="EMBL" id="CDRZ01000034">
    <property type="protein sequence ID" value="CEO87822.1"/>
    <property type="molecule type" value="Genomic_DNA"/>
</dbReference>
<dbReference type="InterPro" id="IPR007197">
    <property type="entry name" value="rSAM"/>
</dbReference>
<organism evidence="6 7">
    <name type="scientific">Syntrophaceticus schinkii</name>
    <dbReference type="NCBI Taxonomy" id="499207"/>
    <lineage>
        <taxon>Bacteria</taxon>
        <taxon>Bacillati</taxon>
        <taxon>Bacillota</taxon>
        <taxon>Clostridia</taxon>
        <taxon>Thermoanaerobacterales</taxon>
        <taxon>Thermoanaerobacterales Family III. Incertae Sedis</taxon>
        <taxon>Syntrophaceticus</taxon>
    </lineage>
</organism>
<dbReference type="SMART" id="SM00729">
    <property type="entry name" value="Elp3"/>
    <property type="match status" value="1"/>
</dbReference>
<dbReference type="CDD" id="cd01335">
    <property type="entry name" value="Radical_SAM"/>
    <property type="match status" value="1"/>
</dbReference>
<dbReference type="CDD" id="cd21128">
    <property type="entry name" value="SPASM_rSAM"/>
    <property type="match status" value="1"/>
</dbReference>
<sequence>MSEEKASKFNFDSAKRYMQEKAIVQAMNYLEGDPENNIPKIVKMFQKLTPVPLHREFAGNIQGFYEDYPAIRTYINSIFTEIDRDVRNKMVTNFLLNSLALSSARRQQVQDEEGIHVPYTFLIDPTSACNLKCTGCWAGEYTKHDQMEPELFDRILTEAKELGIYAVVISGGEPFVYPYLLDMIEKHNDMVFMIYTNGTRIDDEVADRLKALGNVSPTISLEGWEEETDARRGKGTFQKVIAAMNRLKQRGVFFGTSLTITRNNVDKLMSDEFLDFLIDQGVKYVWSFHYVPIGRQPDTDLMILPEQRAYLSERVNYLRFNKPLPIMDFWNDGAYTEGCIAGGKCFFHINARGDVEPCAFAHFSVDNIREKSFKEVISSPLFTAYQKGQPFSDNMLCPCPIIDQPEALRRIVKETGAHPTHEGADSVLTGELASFLDQRSADWKAAADPIWASRQKAQ</sequence>
<name>A0A0B7MJL0_9FIRM</name>
<keyword evidence="3" id="KW-0408">Iron</keyword>
<dbReference type="PANTHER" id="PTHR43524">
    <property type="entry name" value="RADICAL SAM SUPERFAMILY PROTEIN"/>
    <property type="match status" value="1"/>
</dbReference>
<keyword evidence="1" id="KW-0949">S-adenosyl-L-methionine</keyword>
<dbReference type="Proteomes" id="UP000046155">
    <property type="component" value="Unassembled WGS sequence"/>
</dbReference>
<dbReference type="InterPro" id="IPR023885">
    <property type="entry name" value="4Fe4S-binding_SPASM_dom"/>
</dbReference>
<evidence type="ECO:0000256" key="1">
    <source>
        <dbReference type="ARBA" id="ARBA00022691"/>
    </source>
</evidence>
<dbReference type="GO" id="GO:0046872">
    <property type="term" value="F:metal ion binding"/>
    <property type="evidence" value="ECO:0007669"/>
    <property type="project" value="UniProtKB-KW"/>
</dbReference>
<dbReference type="SUPFAM" id="SSF102114">
    <property type="entry name" value="Radical SAM enzymes"/>
    <property type="match status" value="1"/>
</dbReference>
<dbReference type="PANTHER" id="PTHR43524:SF1">
    <property type="entry name" value="RADICAL SAM SUPERFAMILY PROTEIN"/>
    <property type="match status" value="1"/>
</dbReference>
<dbReference type="SFLD" id="SFLDG01067">
    <property type="entry name" value="SPASM/twitch_domain_containing"/>
    <property type="match status" value="1"/>
</dbReference>
<evidence type="ECO:0000256" key="3">
    <source>
        <dbReference type="ARBA" id="ARBA00023004"/>
    </source>
</evidence>
<keyword evidence="2" id="KW-0479">Metal-binding</keyword>
<dbReference type="Pfam" id="PF13186">
    <property type="entry name" value="SPASM"/>
    <property type="match status" value="1"/>
</dbReference>
<keyword evidence="7" id="KW-1185">Reference proteome</keyword>
<feature type="domain" description="Radical SAM core" evidence="5">
    <location>
        <begin position="115"/>
        <end position="321"/>
    </location>
</feature>
<protein>
    <submittedName>
        <fullName evidence="6">Radical SAM domain protein</fullName>
    </submittedName>
</protein>
<dbReference type="SFLD" id="SFLDG01386">
    <property type="entry name" value="main_SPASM_domain-containing"/>
    <property type="match status" value="1"/>
</dbReference>
<gene>
    <name evidence="6" type="ORF">SSCH_1290004</name>
</gene>
<dbReference type="InterPro" id="IPR058240">
    <property type="entry name" value="rSAM_sf"/>
</dbReference>
<accession>A0A0B7MJL0</accession>
<dbReference type="PROSITE" id="PS51918">
    <property type="entry name" value="RADICAL_SAM"/>
    <property type="match status" value="1"/>
</dbReference>